<evidence type="ECO:0000256" key="1">
    <source>
        <dbReference type="PROSITE-ProRule" id="PRU10141"/>
    </source>
</evidence>
<dbReference type="Gene3D" id="3.30.200.20">
    <property type="entry name" value="Phosphorylase Kinase, domain 1"/>
    <property type="match status" value="1"/>
</dbReference>
<gene>
    <name evidence="2" type="ORF">RhiirC2_728395</name>
</gene>
<dbReference type="AlphaFoldDB" id="A0A2N1NYP8"/>
<dbReference type="InterPro" id="IPR017441">
    <property type="entry name" value="Protein_kinase_ATP_BS"/>
</dbReference>
<feature type="non-terminal residue" evidence="2">
    <location>
        <position position="66"/>
    </location>
</feature>
<organism evidence="2 3">
    <name type="scientific">Rhizophagus irregularis</name>
    <dbReference type="NCBI Taxonomy" id="588596"/>
    <lineage>
        <taxon>Eukaryota</taxon>
        <taxon>Fungi</taxon>
        <taxon>Fungi incertae sedis</taxon>
        <taxon>Mucoromycota</taxon>
        <taxon>Glomeromycotina</taxon>
        <taxon>Glomeromycetes</taxon>
        <taxon>Glomerales</taxon>
        <taxon>Glomeraceae</taxon>
        <taxon>Rhizophagus</taxon>
    </lineage>
</organism>
<proteinExistence type="predicted"/>
<keyword evidence="1" id="KW-0547">Nucleotide-binding</keyword>
<comment type="caution">
    <text evidence="2">The sequence shown here is derived from an EMBL/GenBank/DDBJ whole genome shotgun (WGS) entry which is preliminary data.</text>
</comment>
<dbReference type="PROSITE" id="PS00107">
    <property type="entry name" value="PROTEIN_KINASE_ATP"/>
    <property type="match status" value="1"/>
</dbReference>
<name>A0A2N1NYP8_9GLOM</name>
<accession>A0A2N1NYP8</accession>
<feature type="binding site" evidence="1">
    <location>
        <position position="52"/>
    </location>
    <ligand>
        <name>ATP</name>
        <dbReference type="ChEBI" id="CHEBI:30616"/>
    </ligand>
</feature>
<reference evidence="2 3" key="1">
    <citation type="submission" date="2016-04" db="EMBL/GenBank/DDBJ databases">
        <title>Genome analyses suggest a sexual origin of heterokaryosis in a supposedly ancient asexual fungus.</title>
        <authorList>
            <person name="Ropars J."/>
            <person name="Sedzielewska K."/>
            <person name="Noel J."/>
            <person name="Charron P."/>
            <person name="Farinelli L."/>
            <person name="Marton T."/>
            <person name="Kruger M."/>
            <person name="Pelin A."/>
            <person name="Brachmann A."/>
            <person name="Corradi N."/>
        </authorList>
    </citation>
    <scope>NUCLEOTIDE SEQUENCE [LARGE SCALE GENOMIC DNA]</scope>
    <source>
        <strain evidence="2 3">C2</strain>
    </source>
</reference>
<evidence type="ECO:0008006" key="4">
    <source>
        <dbReference type="Google" id="ProtNLM"/>
    </source>
</evidence>
<evidence type="ECO:0000313" key="3">
    <source>
        <dbReference type="Proteomes" id="UP000233469"/>
    </source>
</evidence>
<reference evidence="2 3" key="2">
    <citation type="submission" date="2017-10" db="EMBL/GenBank/DDBJ databases">
        <title>Extensive intraspecific genome diversity in a model arbuscular mycorrhizal fungus.</title>
        <authorList>
            <person name="Chen E.C.H."/>
            <person name="Morin E."/>
            <person name="Baudet D."/>
            <person name="Noel J."/>
            <person name="Ndikumana S."/>
            <person name="Charron P."/>
            <person name="St-Onge C."/>
            <person name="Giorgi J."/>
            <person name="Grigoriev I.V."/>
            <person name="Roux C."/>
            <person name="Martin F.M."/>
            <person name="Corradi N."/>
        </authorList>
    </citation>
    <scope>NUCLEOTIDE SEQUENCE [LARGE SCALE GENOMIC DNA]</scope>
    <source>
        <strain evidence="2 3">C2</strain>
    </source>
</reference>
<protein>
    <recommendedName>
        <fullName evidence="4">Protein kinase domain-containing protein</fullName>
    </recommendedName>
</protein>
<dbReference type="GO" id="GO:0005524">
    <property type="term" value="F:ATP binding"/>
    <property type="evidence" value="ECO:0007669"/>
    <property type="project" value="UniProtKB-UniRule"/>
</dbReference>
<evidence type="ECO:0000313" key="2">
    <source>
        <dbReference type="EMBL" id="PKK78965.1"/>
    </source>
</evidence>
<keyword evidence="1" id="KW-0067">ATP-binding</keyword>
<dbReference type="Proteomes" id="UP000233469">
    <property type="component" value="Unassembled WGS sequence"/>
</dbReference>
<sequence length="66" mass="7704">MDKWIIEKIKSEDINYFDYKEFSDNVEIGRGGFGIVYKANWNKRGMKDAALKSMLNNNNNSPLNKE</sequence>
<dbReference type="InterPro" id="IPR011009">
    <property type="entry name" value="Kinase-like_dom_sf"/>
</dbReference>
<dbReference type="EMBL" id="LLXL01000062">
    <property type="protein sequence ID" value="PKK78965.1"/>
    <property type="molecule type" value="Genomic_DNA"/>
</dbReference>
<dbReference type="SUPFAM" id="SSF56112">
    <property type="entry name" value="Protein kinase-like (PK-like)"/>
    <property type="match status" value="1"/>
</dbReference>